<evidence type="ECO:0000313" key="2">
    <source>
        <dbReference type="Proteomes" id="UP001165960"/>
    </source>
</evidence>
<protein>
    <submittedName>
        <fullName evidence="1">Uncharacterized protein</fullName>
    </submittedName>
</protein>
<evidence type="ECO:0000313" key="1">
    <source>
        <dbReference type="EMBL" id="KAJ9076135.1"/>
    </source>
</evidence>
<name>A0ACC2TN26_9FUNG</name>
<dbReference type="EMBL" id="QTSX02002320">
    <property type="protein sequence ID" value="KAJ9076135.1"/>
    <property type="molecule type" value="Genomic_DNA"/>
</dbReference>
<dbReference type="Proteomes" id="UP001165960">
    <property type="component" value="Unassembled WGS sequence"/>
</dbReference>
<sequence length="298" mass="33579">MTSSARTLGFLKRYRPWTVAEEIPLTIAAVAFFLLSGFIVSIVNAFLDHENPFAFDSKRVVSYDPLLNLLHKWFVTLGLPKKLPDQLMPYAFPLSLIRIALGRKHSCLLLRRITWIMGVGYFIRIPFTLMTMLPNPNPDWHTIPFISTALIWVYNPVPFFPQTANILCATVVSIFSALSVLSLIAARYHYTLDCVLSASTMCILWKLYYFALSQPPNYWFYSLVQVLDGGSKYTRDSLLPTTEDAFQKYLLLSLPALGNRLLLNCSGFKVALEVNFRLSLGPRLASADVGGQAIVNLV</sequence>
<organism evidence="1 2">
    <name type="scientific">Entomophthora muscae</name>
    <dbReference type="NCBI Taxonomy" id="34485"/>
    <lineage>
        <taxon>Eukaryota</taxon>
        <taxon>Fungi</taxon>
        <taxon>Fungi incertae sedis</taxon>
        <taxon>Zoopagomycota</taxon>
        <taxon>Entomophthoromycotina</taxon>
        <taxon>Entomophthoromycetes</taxon>
        <taxon>Entomophthorales</taxon>
        <taxon>Entomophthoraceae</taxon>
        <taxon>Entomophthora</taxon>
    </lineage>
</organism>
<keyword evidence="2" id="KW-1185">Reference proteome</keyword>
<comment type="caution">
    <text evidence="1">The sequence shown here is derived from an EMBL/GenBank/DDBJ whole genome shotgun (WGS) entry which is preliminary data.</text>
</comment>
<gene>
    <name evidence="1" type="ORF">DSO57_1029184</name>
</gene>
<reference evidence="1" key="1">
    <citation type="submission" date="2022-04" db="EMBL/GenBank/DDBJ databases">
        <title>Genome of the entomopathogenic fungus Entomophthora muscae.</title>
        <authorList>
            <person name="Elya C."/>
            <person name="Lovett B.R."/>
            <person name="Lee E."/>
            <person name="Macias A.M."/>
            <person name="Hajek A.E."/>
            <person name="De Bivort B.L."/>
            <person name="Kasson M.T."/>
            <person name="De Fine Licht H.H."/>
            <person name="Stajich J.E."/>
        </authorList>
    </citation>
    <scope>NUCLEOTIDE SEQUENCE</scope>
    <source>
        <strain evidence="1">Berkeley</strain>
    </source>
</reference>
<accession>A0ACC2TN26</accession>
<proteinExistence type="predicted"/>